<accession>A0A7H9CFL0</accession>
<dbReference type="InterPro" id="IPR036873">
    <property type="entry name" value="Rhodanese-like_dom_sf"/>
</dbReference>
<dbReference type="Proteomes" id="UP000509414">
    <property type="component" value="Chromosome"/>
</dbReference>
<dbReference type="PROSITE" id="PS50206">
    <property type="entry name" value="RHODANESE_3"/>
    <property type="match status" value="1"/>
</dbReference>
<evidence type="ECO:0000259" key="1">
    <source>
        <dbReference type="PROSITE" id="PS50206"/>
    </source>
</evidence>
<dbReference type="RefSeq" id="WP_179975511.1">
    <property type="nucleotide sequence ID" value="NZ_CP049075.1"/>
</dbReference>
<dbReference type="Pfam" id="PF00581">
    <property type="entry name" value="Rhodanese"/>
    <property type="match status" value="1"/>
</dbReference>
<name>A0A7H9CFL0_9BACT</name>
<proteinExistence type="predicted"/>
<evidence type="ECO:0000313" key="2">
    <source>
        <dbReference type="EMBL" id="QLI04876.1"/>
    </source>
</evidence>
<keyword evidence="2" id="KW-0808">Transferase</keyword>
<dbReference type="SMART" id="SM00450">
    <property type="entry name" value="RHOD"/>
    <property type="match status" value="1"/>
</dbReference>
<gene>
    <name evidence="2" type="ORF">CINF_0332</name>
</gene>
<dbReference type="InterPro" id="IPR001763">
    <property type="entry name" value="Rhodanese-like_dom"/>
</dbReference>
<protein>
    <submittedName>
        <fullName evidence="2">Putative rhodanese-related sulfurtransferase</fullName>
    </submittedName>
</protein>
<dbReference type="PANTHER" id="PTHR45431">
    <property type="entry name" value="RHODANESE-LIKE DOMAIN-CONTAINING PROTEIN 15, CHLOROPLASTIC"/>
    <property type="match status" value="1"/>
</dbReference>
<sequence>MQINVPNSQIIDIRLASEWHETGIIEGSKLITYEMASGKINPLFVMKVAQNFSKDDKIVLICHSGIRSRAAVDLLRANGFKDVSDVPGGIYNYTRLGAKLIKYDG</sequence>
<dbReference type="InterPro" id="IPR052367">
    <property type="entry name" value="Thiosulfate_ST/Rhodanese-like"/>
</dbReference>
<dbReference type="CDD" id="cd00158">
    <property type="entry name" value="RHOD"/>
    <property type="match status" value="1"/>
</dbReference>
<feature type="domain" description="Rhodanese" evidence="1">
    <location>
        <begin position="4"/>
        <end position="102"/>
    </location>
</feature>
<dbReference type="KEGG" id="cinf:CINF_0332"/>
<dbReference type="Gene3D" id="3.40.250.10">
    <property type="entry name" value="Rhodanese-like domain"/>
    <property type="match status" value="1"/>
</dbReference>
<organism evidence="2 3">
    <name type="scientific">Candidatus Campylobacter infans</name>
    <dbReference type="NCBI Taxonomy" id="2561898"/>
    <lineage>
        <taxon>Bacteria</taxon>
        <taxon>Pseudomonadati</taxon>
        <taxon>Campylobacterota</taxon>
        <taxon>Epsilonproteobacteria</taxon>
        <taxon>Campylobacterales</taxon>
        <taxon>Campylobacteraceae</taxon>
        <taxon>Campylobacter</taxon>
    </lineage>
</organism>
<evidence type="ECO:0000313" key="3">
    <source>
        <dbReference type="Proteomes" id="UP000509414"/>
    </source>
</evidence>
<dbReference type="PANTHER" id="PTHR45431:SF3">
    <property type="entry name" value="RHODANESE-LIKE DOMAIN-CONTAINING PROTEIN 15, CHLOROPLASTIC"/>
    <property type="match status" value="1"/>
</dbReference>
<reference evidence="2 3" key="1">
    <citation type="submission" date="2020-02" db="EMBL/GenBank/DDBJ databases">
        <title>Complete genome sequence of the novel Campylobacter species Candidatus Campylobacter infans.</title>
        <authorList>
            <person name="Duim B."/>
            <person name="Zomer A."/>
            <person name="van der Graaf L."/>
            <person name="Wagenaar J."/>
        </authorList>
    </citation>
    <scope>NUCLEOTIDE SEQUENCE [LARGE SCALE GENOMIC DNA]</scope>
    <source>
        <strain evidence="2 3">19S00001</strain>
    </source>
</reference>
<dbReference type="AlphaFoldDB" id="A0A7H9CFL0"/>
<dbReference type="EMBL" id="CP049075">
    <property type="protein sequence ID" value="QLI04876.1"/>
    <property type="molecule type" value="Genomic_DNA"/>
</dbReference>
<dbReference type="GO" id="GO:0016740">
    <property type="term" value="F:transferase activity"/>
    <property type="evidence" value="ECO:0007669"/>
    <property type="project" value="UniProtKB-KW"/>
</dbReference>
<keyword evidence="3" id="KW-1185">Reference proteome</keyword>
<dbReference type="SUPFAM" id="SSF52821">
    <property type="entry name" value="Rhodanese/Cell cycle control phosphatase"/>
    <property type="match status" value="1"/>
</dbReference>